<evidence type="ECO:0000256" key="14">
    <source>
        <dbReference type="ARBA" id="ARBA00022989"/>
    </source>
</evidence>
<comment type="subcellular location">
    <subcellularLocation>
        <location evidence="2">Cell membrane</location>
        <topology evidence="2">Lipid-anchor</topology>
        <topology evidence="2">GPI-anchor</topology>
    </subcellularLocation>
    <subcellularLocation>
        <location evidence="1">Membrane</location>
        <topology evidence="1">Single-pass type II membrane protein</topology>
    </subcellularLocation>
</comment>
<dbReference type="AlphaFoldDB" id="A0AAV2NTD6"/>
<accession>A0AAV2NTD6</accession>
<feature type="domain" description="Peptidase M1 membrane alanine aminopeptidase" evidence="24">
    <location>
        <begin position="275"/>
        <end position="496"/>
    </location>
</feature>
<feature type="binding site" evidence="20">
    <location>
        <position position="367"/>
    </location>
    <ligand>
        <name>Zn(2+)</name>
        <dbReference type="ChEBI" id="CHEBI:29105"/>
        <note>catalytic</note>
    </ligand>
</feature>
<evidence type="ECO:0000256" key="16">
    <source>
        <dbReference type="ARBA" id="ARBA00023136"/>
    </source>
</evidence>
<evidence type="ECO:0000313" key="28">
    <source>
        <dbReference type="Proteomes" id="UP001497644"/>
    </source>
</evidence>
<proteinExistence type="inferred from homology"/>
<dbReference type="Proteomes" id="UP001497644">
    <property type="component" value="Chromosome 4"/>
</dbReference>
<evidence type="ECO:0000256" key="2">
    <source>
        <dbReference type="ARBA" id="ARBA00004609"/>
    </source>
</evidence>
<keyword evidence="15 22" id="KW-0482">Metalloprotease</keyword>
<dbReference type="PRINTS" id="PR00756">
    <property type="entry name" value="ALADIPTASE"/>
</dbReference>
<feature type="active site" description="Proton acceptor" evidence="19">
    <location>
        <position position="345"/>
    </location>
</feature>
<evidence type="ECO:0000256" key="23">
    <source>
        <dbReference type="SAM" id="SignalP"/>
    </source>
</evidence>
<dbReference type="GO" id="GO:0042277">
    <property type="term" value="F:peptide binding"/>
    <property type="evidence" value="ECO:0007669"/>
    <property type="project" value="TreeGrafter"/>
</dbReference>
<evidence type="ECO:0000256" key="11">
    <source>
        <dbReference type="ARBA" id="ARBA00022801"/>
    </source>
</evidence>
<feature type="binding site" evidence="20">
    <location>
        <position position="348"/>
    </location>
    <ligand>
        <name>Zn(2+)</name>
        <dbReference type="ChEBI" id="CHEBI:29105"/>
        <note>catalytic</note>
    </ligand>
</feature>
<dbReference type="PANTHER" id="PTHR11533">
    <property type="entry name" value="PROTEASE M1 ZINC METALLOPROTEASE"/>
    <property type="match status" value="1"/>
</dbReference>
<feature type="signal peptide" evidence="23">
    <location>
        <begin position="1"/>
        <end position="22"/>
    </location>
</feature>
<keyword evidence="18" id="KW-0449">Lipoprotein</keyword>
<feature type="domain" description="Aminopeptidase N-like N-terminal" evidence="26">
    <location>
        <begin position="48"/>
        <end position="239"/>
    </location>
</feature>
<dbReference type="InterPro" id="IPR034016">
    <property type="entry name" value="M1_APN-typ"/>
</dbReference>
<dbReference type="Pfam" id="PF17900">
    <property type="entry name" value="Peptidase_M1_N"/>
    <property type="match status" value="1"/>
</dbReference>
<evidence type="ECO:0000313" key="27">
    <source>
        <dbReference type="EMBL" id="CAL1683799.1"/>
    </source>
</evidence>
<dbReference type="InterPro" id="IPR024571">
    <property type="entry name" value="ERAP1-like_C_dom"/>
</dbReference>
<name>A0AAV2NTD6_9HYME</name>
<keyword evidence="10 23" id="KW-0732">Signal</keyword>
<dbReference type="GO" id="GO:0005737">
    <property type="term" value="C:cytoplasm"/>
    <property type="evidence" value="ECO:0007669"/>
    <property type="project" value="TreeGrafter"/>
</dbReference>
<dbReference type="Gene3D" id="2.60.40.1730">
    <property type="entry name" value="tricorn interacting facor f3 domain"/>
    <property type="match status" value="1"/>
</dbReference>
<gene>
    <name evidence="27" type="ORF">LPLAT_LOCUS9464</name>
</gene>
<feature type="domain" description="ERAP1-like C-terminal" evidence="25">
    <location>
        <begin position="578"/>
        <end position="864"/>
    </location>
</feature>
<comment type="cofactor">
    <cofactor evidence="20 22">
        <name>Zn(2+)</name>
        <dbReference type="ChEBI" id="CHEBI:29105"/>
    </cofactor>
    <text evidence="20 22">Binds 1 zinc ion per subunit.</text>
</comment>
<keyword evidence="28" id="KW-1185">Reference proteome</keyword>
<evidence type="ECO:0000256" key="3">
    <source>
        <dbReference type="ARBA" id="ARBA00010136"/>
    </source>
</evidence>
<feature type="binding site" evidence="20">
    <location>
        <position position="344"/>
    </location>
    <ligand>
        <name>Zn(2+)</name>
        <dbReference type="ChEBI" id="CHEBI:29105"/>
        <note>catalytic</note>
    </ligand>
</feature>
<feature type="chain" id="PRO_5043506138" description="Aminopeptidase" evidence="23">
    <location>
        <begin position="23"/>
        <end position="918"/>
    </location>
</feature>
<evidence type="ECO:0000256" key="1">
    <source>
        <dbReference type="ARBA" id="ARBA00004606"/>
    </source>
</evidence>
<dbReference type="GO" id="GO:0005886">
    <property type="term" value="C:plasma membrane"/>
    <property type="evidence" value="ECO:0007669"/>
    <property type="project" value="UniProtKB-SubCell"/>
</dbReference>
<dbReference type="InterPro" id="IPR014782">
    <property type="entry name" value="Peptidase_M1_dom"/>
</dbReference>
<dbReference type="FunFam" id="2.60.40.1910:FF:000008">
    <property type="entry name" value="Aminopeptidase"/>
    <property type="match status" value="1"/>
</dbReference>
<dbReference type="InterPro" id="IPR027268">
    <property type="entry name" value="Peptidase_M4/M1_CTD_sf"/>
</dbReference>
<keyword evidence="4 22" id="KW-0031">Aminopeptidase</keyword>
<keyword evidence="14" id="KW-1133">Transmembrane helix</keyword>
<dbReference type="InterPro" id="IPR042097">
    <property type="entry name" value="Aminopeptidase_N-like_N_sf"/>
</dbReference>
<keyword evidence="9 20" id="KW-0479">Metal-binding</keyword>
<dbReference type="InterPro" id="IPR001930">
    <property type="entry name" value="Peptidase_M1"/>
</dbReference>
<evidence type="ECO:0000259" key="26">
    <source>
        <dbReference type="Pfam" id="PF17900"/>
    </source>
</evidence>
<dbReference type="EC" id="3.4.11.-" evidence="22"/>
<keyword evidence="17" id="KW-0325">Glycoprotein</keyword>
<evidence type="ECO:0000256" key="13">
    <source>
        <dbReference type="ARBA" id="ARBA00022968"/>
    </source>
</evidence>
<dbReference type="Gene3D" id="1.10.390.10">
    <property type="entry name" value="Neutral Protease Domain 2"/>
    <property type="match status" value="1"/>
</dbReference>
<evidence type="ECO:0000256" key="17">
    <source>
        <dbReference type="ARBA" id="ARBA00023180"/>
    </source>
</evidence>
<evidence type="ECO:0000256" key="12">
    <source>
        <dbReference type="ARBA" id="ARBA00022833"/>
    </source>
</evidence>
<keyword evidence="16" id="KW-0472">Membrane</keyword>
<dbReference type="Gene3D" id="2.60.40.1910">
    <property type="match status" value="1"/>
</dbReference>
<evidence type="ECO:0000256" key="6">
    <source>
        <dbReference type="ARBA" id="ARBA00022622"/>
    </source>
</evidence>
<dbReference type="GO" id="GO:0006508">
    <property type="term" value="P:proteolysis"/>
    <property type="evidence" value="ECO:0007669"/>
    <property type="project" value="UniProtKB-KW"/>
</dbReference>
<dbReference type="PANTHER" id="PTHR11533:SF290">
    <property type="entry name" value="AMINOPEPTIDASE"/>
    <property type="match status" value="1"/>
</dbReference>
<dbReference type="GO" id="GO:0005615">
    <property type="term" value="C:extracellular space"/>
    <property type="evidence" value="ECO:0007669"/>
    <property type="project" value="TreeGrafter"/>
</dbReference>
<keyword evidence="12 20" id="KW-0862">Zinc</keyword>
<evidence type="ECO:0000256" key="5">
    <source>
        <dbReference type="ARBA" id="ARBA00022475"/>
    </source>
</evidence>
<evidence type="ECO:0000256" key="15">
    <source>
        <dbReference type="ARBA" id="ARBA00023049"/>
    </source>
</evidence>
<dbReference type="FunFam" id="2.60.40.1730:FF:000012">
    <property type="entry name" value="Aminopeptidase N"/>
    <property type="match status" value="1"/>
</dbReference>
<evidence type="ECO:0000256" key="9">
    <source>
        <dbReference type="ARBA" id="ARBA00022723"/>
    </source>
</evidence>
<keyword evidence="5" id="KW-1003">Cell membrane</keyword>
<dbReference type="GO" id="GO:0043171">
    <property type="term" value="P:peptide catabolic process"/>
    <property type="evidence" value="ECO:0007669"/>
    <property type="project" value="TreeGrafter"/>
</dbReference>
<dbReference type="FunFam" id="1.10.390.10:FF:000013">
    <property type="entry name" value="Aminopeptidase N"/>
    <property type="match status" value="1"/>
</dbReference>
<dbReference type="SUPFAM" id="SSF55486">
    <property type="entry name" value="Metalloproteases ('zincins'), catalytic domain"/>
    <property type="match status" value="1"/>
</dbReference>
<protein>
    <recommendedName>
        <fullName evidence="22">Aminopeptidase</fullName>
        <ecNumber evidence="22">3.4.11.-</ecNumber>
    </recommendedName>
</protein>
<dbReference type="GO" id="GO:0008270">
    <property type="term" value="F:zinc ion binding"/>
    <property type="evidence" value="ECO:0007669"/>
    <property type="project" value="UniProtKB-UniRule"/>
</dbReference>
<keyword evidence="8" id="KW-0812">Transmembrane</keyword>
<keyword evidence="13" id="KW-0735">Signal-anchor</keyword>
<evidence type="ECO:0000256" key="8">
    <source>
        <dbReference type="ARBA" id="ARBA00022692"/>
    </source>
</evidence>
<evidence type="ECO:0000256" key="18">
    <source>
        <dbReference type="ARBA" id="ARBA00023288"/>
    </source>
</evidence>
<sequence>MEVMKGLLTIVLLLVSGQSVLLQDNEAVNNTVAEEYMENIYRLPKHVVPIHYDIKLIPHIVEDNFTSDGEASIDIEVAKPTNTIALHTVQLTIDESLTRLTRKESDVDVIPNYVRKQHEYNQDTQILTIRFEERLDPGIYKLYLKFAGIIRHVRGFYRSFYTDNEGHKVWLAATHFQPVSARQAFPCWDEPAIKATFKFSIKHYPNYTALSNMPSRRSEVDSVDGKLWTYFETTPVMSTNILGFVIADYDYVSNLDGTMKIWGPRHLLPYATHPLDIAEKATRELERFTNSSVHVPKMDHVSIPHYVSRATENWGMIAYVQNVLLEDKNLRSMSSVFDTMTITHELAHQWFGNLVSPAWWDYLWLSEGTSTYLKFYITDKFIKEWRLMDLLVVQYEQLVLFADSFYSQPININVTSHLDVSRAYSSNTYIKSAVLLRMVSHFLREDVFRNGLIKYLQAHEYSSATPDDLWKALQDALDESDVPHDDFKVKEVMDTWFNQAAYPVVTINRDYDTGEIKATQQKRVQFSESNDSEGNDAWWIPLNYVTQSNPNSSSTLATHWLKPQNESVTIEGVNINDWIIVNKQLTGYYRVNYDITNWKRIAAFLNSDDYDKIPILNRAQIIDDVYYMIAIKQLDFIISFEIINYLSREIDPIPWYPAFRIIQRFEDYLWMPQVAAIFKPYFFNLTHKLFEHIGFDEHPDDDPATIEIRSDFNRIACLYNTHPHILDKCRAKAIAKLLAYIEEPNKIFPDQKVICFGLIQANESIWNQFLQRENETARSHLMFLGCSENLDIVEKHLNSFEENDRYNYLFRNMLENLPNVDTAIDFFIKKFDEIDQADKFILRLIIMSIGEDQIEKIKAFAEQRGLDISKHLADRIENLSKLNDNLSKVRSALENIQFSVAMHITLNNDTSQANKIEV</sequence>
<dbReference type="Gene3D" id="1.25.50.20">
    <property type="match status" value="1"/>
</dbReference>
<comment type="similarity">
    <text evidence="3 22">Belongs to the peptidase M1 family.</text>
</comment>
<evidence type="ECO:0000259" key="25">
    <source>
        <dbReference type="Pfam" id="PF11838"/>
    </source>
</evidence>
<evidence type="ECO:0000256" key="10">
    <source>
        <dbReference type="ARBA" id="ARBA00022729"/>
    </source>
</evidence>
<dbReference type="SUPFAM" id="SSF63737">
    <property type="entry name" value="Leukotriene A4 hydrolase N-terminal domain"/>
    <property type="match status" value="1"/>
</dbReference>
<evidence type="ECO:0000256" key="22">
    <source>
        <dbReference type="RuleBase" id="RU364040"/>
    </source>
</evidence>
<keyword evidence="7 22" id="KW-0645">Protease</keyword>
<evidence type="ECO:0000256" key="4">
    <source>
        <dbReference type="ARBA" id="ARBA00022438"/>
    </source>
</evidence>
<keyword evidence="6" id="KW-0336">GPI-anchor</keyword>
<evidence type="ECO:0000256" key="7">
    <source>
        <dbReference type="ARBA" id="ARBA00022670"/>
    </source>
</evidence>
<dbReference type="CDD" id="cd09601">
    <property type="entry name" value="M1_APN-Q_like"/>
    <property type="match status" value="1"/>
</dbReference>
<dbReference type="InterPro" id="IPR050344">
    <property type="entry name" value="Peptidase_M1_aminopeptidases"/>
</dbReference>
<reference evidence="27" key="1">
    <citation type="submission" date="2024-04" db="EMBL/GenBank/DDBJ databases">
        <authorList>
            <consortium name="Molecular Ecology Group"/>
        </authorList>
    </citation>
    <scope>NUCLEOTIDE SEQUENCE</scope>
</reference>
<organism evidence="27 28">
    <name type="scientific">Lasius platythorax</name>
    <dbReference type="NCBI Taxonomy" id="488582"/>
    <lineage>
        <taxon>Eukaryota</taxon>
        <taxon>Metazoa</taxon>
        <taxon>Ecdysozoa</taxon>
        <taxon>Arthropoda</taxon>
        <taxon>Hexapoda</taxon>
        <taxon>Insecta</taxon>
        <taxon>Pterygota</taxon>
        <taxon>Neoptera</taxon>
        <taxon>Endopterygota</taxon>
        <taxon>Hymenoptera</taxon>
        <taxon>Apocrita</taxon>
        <taxon>Aculeata</taxon>
        <taxon>Formicoidea</taxon>
        <taxon>Formicidae</taxon>
        <taxon>Formicinae</taxon>
        <taxon>Lasius</taxon>
        <taxon>Lasius</taxon>
    </lineage>
</organism>
<evidence type="ECO:0000256" key="19">
    <source>
        <dbReference type="PIRSR" id="PIRSR634016-1"/>
    </source>
</evidence>
<dbReference type="Pfam" id="PF11838">
    <property type="entry name" value="ERAP1_C"/>
    <property type="match status" value="1"/>
</dbReference>
<evidence type="ECO:0000256" key="20">
    <source>
        <dbReference type="PIRSR" id="PIRSR634016-3"/>
    </source>
</evidence>
<keyword evidence="11 22" id="KW-0378">Hydrolase</keyword>
<feature type="site" description="Transition state stabilizer" evidence="21">
    <location>
        <position position="429"/>
    </location>
</feature>
<evidence type="ECO:0000259" key="24">
    <source>
        <dbReference type="Pfam" id="PF01433"/>
    </source>
</evidence>
<dbReference type="GO" id="GO:0098552">
    <property type="term" value="C:side of membrane"/>
    <property type="evidence" value="ECO:0007669"/>
    <property type="project" value="UniProtKB-KW"/>
</dbReference>
<dbReference type="Pfam" id="PF01433">
    <property type="entry name" value="Peptidase_M1"/>
    <property type="match status" value="1"/>
</dbReference>
<evidence type="ECO:0000256" key="21">
    <source>
        <dbReference type="PIRSR" id="PIRSR634016-4"/>
    </source>
</evidence>
<dbReference type="GO" id="GO:0070006">
    <property type="term" value="F:metalloaminopeptidase activity"/>
    <property type="evidence" value="ECO:0007669"/>
    <property type="project" value="TreeGrafter"/>
</dbReference>
<dbReference type="InterPro" id="IPR045357">
    <property type="entry name" value="Aminopeptidase_N-like_N"/>
</dbReference>
<dbReference type="EMBL" id="OZ034827">
    <property type="protein sequence ID" value="CAL1683799.1"/>
    <property type="molecule type" value="Genomic_DNA"/>
</dbReference>